<dbReference type="Pfam" id="PF00646">
    <property type="entry name" value="F-box"/>
    <property type="match status" value="1"/>
</dbReference>
<comment type="caution">
    <text evidence="2">The sequence shown here is derived from an EMBL/GenBank/DDBJ whole genome shotgun (WGS) entry which is preliminary data.</text>
</comment>
<dbReference type="SUPFAM" id="SSF81383">
    <property type="entry name" value="F-box domain"/>
    <property type="match status" value="1"/>
</dbReference>
<dbReference type="InterPro" id="IPR036047">
    <property type="entry name" value="F-box-like_dom_sf"/>
</dbReference>
<organism evidence="2 3">
    <name type="scientific">Ramazzottius varieornatus</name>
    <name type="common">Water bear</name>
    <name type="synonym">Tardigrade</name>
    <dbReference type="NCBI Taxonomy" id="947166"/>
    <lineage>
        <taxon>Eukaryota</taxon>
        <taxon>Metazoa</taxon>
        <taxon>Ecdysozoa</taxon>
        <taxon>Tardigrada</taxon>
        <taxon>Eutardigrada</taxon>
        <taxon>Parachela</taxon>
        <taxon>Hypsibioidea</taxon>
        <taxon>Ramazzottiidae</taxon>
        <taxon>Ramazzottius</taxon>
    </lineage>
</organism>
<dbReference type="Proteomes" id="UP000186922">
    <property type="component" value="Unassembled WGS sequence"/>
</dbReference>
<keyword evidence="3" id="KW-1185">Reference proteome</keyword>
<dbReference type="CDD" id="cd09917">
    <property type="entry name" value="F-box_SF"/>
    <property type="match status" value="1"/>
</dbReference>
<name>A0A1D1VM56_RAMVA</name>
<evidence type="ECO:0000313" key="3">
    <source>
        <dbReference type="Proteomes" id="UP000186922"/>
    </source>
</evidence>
<dbReference type="AlphaFoldDB" id="A0A1D1VM56"/>
<sequence length="228" mass="25982">MALESHICNGHPPPAAGFSDLPLEVLDIIFRPLSFTDKRRFRQVSPAWKSALDHGRHYRHVEIPASDVPAPTDTRIGSFQNSLKSVAPFVERMTIVSQRRNNFSEPMAKGTLHLVSETEINLDSLFAIKDIFPQLTQLDFDGGCSRFTTLALFLPRSITQVRFKDFDFVDRLMEPLSLGCIPCAYYNVHVRGSYTMNVPENDDKGRNGLKKELLEVARKFYRPVMYTM</sequence>
<dbReference type="EMBL" id="BDGG01000005">
    <property type="protein sequence ID" value="GAU99993.1"/>
    <property type="molecule type" value="Genomic_DNA"/>
</dbReference>
<reference evidence="2 3" key="1">
    <citation type="journal article" date="2016" name="Nat. Commun.">
        <title>Extremotolerant tardigrade genome and improved radiotolerance of human cultured cells by tardigrade-unique protein.</title>
        <authorList>
            <person name="Hashimoto T."/>
            <person name="Horikawa D.D."/>
            <person name="Saito Y."/>
            <person name="Kuwahara H."/>
            <person name="Kozuka-Hata H."/>
            <person name="Shin-I T."/>
            <person name="Minakuchi Y."/>
            <person name="Ohishi K."/>
            <person name="Motoyama A."/>
            <person name="Aizu T."/>
            <person name="Enomoto A."/>
            <person name="Kondo K."/>
            <person name="Tanaka S."/>
            <person name="Hara Y."/>
            <person name="Koshikawa S."/>
            <person name="Sagara H."/>
            <person name="Miura T."/>
            <person name="Yokobori S."/>
            <person name="Miyagawa K."/>
            <person name="Suzuki Y."/>
            <person name="Kubo T."/>
            <person name="Oyama M."/>
            <person name="Kohara Y."/>
            <person name="Fujiyama A."/>
            <person name="Arakawa K."/>
            <person name="Katayama T."/>
            <person name="Toyoda A."/>
            <person name="Kunieda T."/>
        </authorList>
    </citation>
    <scope>NUCLEOTIDE SEQUENCE [LARGE SCALE GENOMIC DNA]</scope>
    <source>
        <strain evidence="2 3">YOKOZUNA-1</strain>
    </source>
</reference>
<dbReference type="SMART" id="SM00256">
    <property type="entry name" value="FBOX"/>
    <property type="match status" value="1"/>
</dbReference>
<dbReference type="InterPro" id="IPR001810">
    <property type="entry name" value="F-box_dom"/>
</dbReference>
<evidence type="ECO:0000313" key="2">
    <source>
        <dbReference type="EMBL" id="GAU99993.1"/>
    </source>
</evidence>
<dbReference type="PROSITE" id="PS50181">
    <property type="entry name" value="FBOX"/>
    <property type="match status" value="1"/>
</dbReference>
<protein>
    <recommendedName>
        <fullName evidence="1">F-box domain-containing protein</fullName>
    </recommendedName>
</protein>
<feature type="domain" description="F-box" evidence="1">
    <location>
        <begin position="15"/>
        <end position="61"/>
    </location>
</feature>
<evidence type="ECO:0000259" key="1">
    <source>
        <dbReference type="PROSITE" id="PS50181"/>
    </source>
</evidence>
<proteinExistence type="predicted"/>
<accession>A0A1D1VM56</accession>
<gene>
    <name evidence="2" type="primary">RvY_10917-1</name>
    <name evidence="2" type="synonym">RvY_10917.1</name>
    <name evidence="2" type="ORF">RvY_10917</name>
</gene>